<evidence type="ECO:0000313" key="6">
    <source>
        <dbReference type="EMBL" id="VAV90367.1"/>
    </source>
</evidence>
<evidence type="ECO:0000259" key="5">
    <source>
        <dbReference type="Pfam" id="PF00155"/>
    </source>
</evidence>
<keyword evidence="4" id="KW-0663">Pyridoxal phosphate</keyword>
<gene>
    <name evidence="6" type="ORF">MNBD_ALPHA08-1528</name>
</gene>
<protein>
    <submittedName>
        <fullName evidence="6">Histidinol-phosphate aminotransferase @ Aromatic-amino-acid aminotransferase</fullName>
        <ecNumber evidence="6">2.6.1.57</ecNumber>
        <ecNumber evidence="6">2.6.1.9</ecNumber>
    </submittedName>
</protein>
<dbReference type="SUPFAM" id="SSF53383">
    <property type="entry name" value="PLP-dependent transferases"/>
    <property type="match status" value="1"/>
</dbReference>
<dbReference type="CDD" id="cd00609">
    <property type="entry name" value="AAT_like"/>
    <property type="match status" value="1"/>
</dbReference>
<evidence type="ECO:0000256" key="3">
    <source>
        <dbReference type="ARBA" id="ARBA00022679"/>
    </source>
</evidence>
<keyword evidence="2 6" id="KW-0032">Aminotransferase</keyword>
<dbReference type="Gene3D" id="3.40.640.10">
    <property type="entry name" value="Type I PLP-dependent aspartate aminotransferase-like (Major domain)"/>
    <property type="match status" value="1"/>
</dbReference>
<dbReference type="PROSITE" id="PS00599">
    <property type="entry name" value="AA_TRANSFER_CLASS_2"/>
    <property type="match status" value="1"/>
</dbReference>
<name>A0A3B0RF56_9ZZZZ</name>
<dbReference type="EC" id="2.6.1.57" evidence="6"/>
<accession>A0A3B0RF56</accession>
<feature type="domain" description="Aminotransferase class I/classII large" evidence="5">
    <location>
        <begin position="36"/>
        <end position="359"/>
    </location>
</feature>
<dbReference type="NCBIfam" id="NF006014">
    <property type="entry name" value="PRK08153.1"/>
    <property type="match status" value="1"/>
</dbReference>
<comment type="cofactor">
    <cofactor evidence="1">
        <name>pyridoxal 5'-phosphate</name>
        <dbReference type="ChEBI" id="CHEBI:597326"/>
    </cofactor>
</comment>
<proteinExistence type="predicted"/>
<dbReference type="GO" id="GO:0030170">
    <property type="term" value="F:pyridoxal phosphate binding"/>
    <property type="evidence" value="ECO:0007669"/>
    <property type="project" value="InterPro"/>
</dbReference>
<dbReference type="InterPro" id="IPR001917">
    <property type="entry name" value="Aminotrans_II_pyridoxalP_BS"/>
</dbReference>
<dbReference type="InterPro" id="IPR015421">
    <property type="entry name" value="PyrdxlP-dep_Trfase_major"/>
</dbReference>
<dbReference type="EMBL" id="UOEC01000076">
    <property type="protein sequence ID" value="VAV90367.1"/>
    <property type="molecule type" value="Genomic_DNA"/>
</dbReference>
<dbReference type="Pfam" id="PF00155">
    <property type="entry name" value="Aminotran_1_2"/>
    <property type="match status" value="1"/>
</dbReference>
<dbReference type="InterPro" id="IPR004839">
    <property type="entry name" value="Aminotransferase_I/II_large"/>
</dbReference>
<dbReference type="Gene3D" id="3.90.1150.10">
    <property type="entry name" value="Aspartate Aminotransferase, domain 1"/>
    <property type="match status" value="1"/>
</dbReference>
<organism evidence="6">
    <name type="scientific">hydrothermal vent metagenome</name>
    <dbReference type="NCBI Taxonomy" id="652676"/>
    <lineage>
        <taxon>unclassified sequences</taxon>
        <taxon>metagenomes</taxon>
        <taxon>ecological metagenomes</taxon>
    </lineage>
</organism>
<sequence>MSGPRYTKLVEGLPASVPFVSPDTQQRLRRAPFVARLGANENGFGPSPRAIAAMAAAAPDTWMYGDELSFDLRTALAEKHAVTVDNIIVGEGIDGLLGNLVRLLVEADVDVVTSVGAYPTFNYHVNAFGGRLHTVPYRDDFEDLDGLAAMARKTNAALVYLANPDNPMASWHSGDAVKAFLDQLPENCLLCLDEAYVEFAPRGTSPEVDINDPRLIRFRTFSKAYGLAGIRVGYGIATSDLISAFNKIRNHFGVNRLGQVAALAALEDQDWLNQTLDKVAAAKKRVSEIARENHMTALPSATNFVAIDPGRDADYAKAIVKACDDRHVFIRMPFAAPQNRCLRVSVGPPEQIELFAKALAGAVAELN</sequence>
<dbReference type="InterPro" id="IPR050106">
    <property type="entry name" value="HistidinolP_aminotransfase"/>
</dbReference>
<evidence type="ECO:0000256" key="2">
    <source>
        <dbReference type="ARBA" id="ARBA00022576"/>
    </source>
</evidence>
<evidence type="ECO:0000256" key="1">
    <source>
        <dbReference type="ARBA" id="ARBA00001933"/>
    </source>
</evidence>
<reference evidence="6" key="1">
    <citation type="submission" date="2018-06" db="EMBL/GenBank/DDBJ databases">
        <authorList>
            <person name="Zhirakovskaya E."/>
        </authorList>
    </citation>
    <scope>NUCLEOTIDE SEQUENCE</scope>
</reference>
<dbReference type="GO" id="GO:0004400">
    <property type="term" value="F:histidinol-phosphate transaminase activity"/>
    <property type="evidence" value="ECO:0007669"/>
    <property type="project" value="UniProtKB-EC"/>
</dbReference>
<keyword evidence="3 6" id="KW-0808">Transferase</keyword>
<dbReference type="InterPro" id="IPR015422">
    <property type="entry name" value="PyrdxlP-dep_Trfase_small"/>
</dbReference>
<dbReference type="PANTHER" id="PTHR43643">
    <property type="entry name" value="HISTIDINOL-PHOSPHATE AMINOTRANSFERASE 2"/>
    <property type="match status" value="1"/>
</dbReference>
<evidence type="ECO:0000256" key="4">
    <source>
        <dbReference type="ARBA" id="ARBA00022898"/>
    </source>
</evidence>
<dbReference type="AlphaFoldDB" id="A0A3B0RF56"/>
<dbReference type="EC" id="2.6.1.9" evidence="6"/>
<dbReference type="PANTHER" id="PTHR43643:SF3">
    <property type="entry name" value="HISTIDINOL-PHOSPHATE AMINOTRANSFERASE"/>
    <property type="match status" value="1"/>
</dbReference>
<dbReference type="InterPro" id="IPR015424">
    <property type="entry name" value="PyrdxlP-dep_Trfase"/>
</dbReference>